<evidence type="ECO:0008006" key="9">
    <source>
        <dbReference type="Google" id="ProtNLM"/>
    </source>
</evidence>
<comment type="caution">
    <text evidence="7">The sequence shown here is derived from an EMBL/GenBank/DDBJ whole genome shotgun (WGS) entry which is preliminary data.</text>
</comment>
<accession>A0AA39V6W6</accession>
<dbReference type="Proteomes" id="UP001166286">
    <property type="component" value="Unassembled WGS sequence"/>
</dbReference>
<feature type="transmembrane region" description="Helical" evidence="6">
    <location>
        <begin position="181"/>
        <end position="205"/>
    </location>
</feature>
<keyword evidence="3 6" id="KW-1133">Transmembrane helix</keyword>
<evidence type="ECO:0000256" key="4">
    <source>
        <dbReference type="ARBA" id="ARBA00023136"/>
    </source>
</evidence>
<proteinExistence type="predicted"/>
<dbReference type="EMBL" id="JAFEKC020000004">
    <property type="protein sequence ID" value="KAK0515114.1"/>
    <property type="molecule type" value="Genomic_DNA"/>
</dbReference>
<feature type="transmembrane region" description="Helical" evidence="6">
    <location>
        <begin position="73"/>
        <end position="92"/>
    </location>
</feature>
<feature type="transmembrane region" description="Helical" evidence="6">
    <location>
        <begin position="142"/>
        <end position="161"/>
    </location>
</feature>
<dbReference type="PANTHER" id="PTHR31465:SF8">
    <property type="entry name" value="DOMAIN PROTEIN, PUTATIVE (AFU_ORTHOLOGUE AFUA_6G14140)-RELATED"/>
    <property type="match status" value="1"/>
</dbReference>
<gene>
    <name evidence="7" type="ORF">JMJ35_002493</name>
</gene>
<reference evidence="7" key="1">
    <citation type="submission" date="2023-03" db="EMBL/GenBank/DDBJ databases">
        <title>Complete genome of Cladonia borealis.</title>
        <authorList>
            <person name="Park H."/>
        </authorList>
    </citation>
    <scope>NUCLEOTIDE SEQUENCE</scope>
    <source>
        <strain evidence="7">ANT050790</strain>
    </source>
</reference>
<organism evidence="7 8">
    <name type="scientific">Cladonia borealis</name>
    <dbReference type="NCBI Taxonomy" id="184061"/>
    <lineage>
        <taxon>Eukaryota</taxon>
        <taxon>Fungi</taxon>
        <taxon>Dikarya</taxon>
        <taxon>Ascomycota</taxon>
        <taxon>Pezizomycotina</taxon>
        <taxon>Lecanoromycetes</taxon>
        <taxon>OSLEUM clade</taxon>
        <taxon>Lecanoromycetidae</taxon>
        <taxon>Lecanorales</taxon>
        <taxon>Lecanorineae</taxon>
        <taxon>Cladoniaceae</taxon>
        <taxon>Cladonia</taxon>
    </lineage>
</organism>
<evidence type="ECO:0000313" key="8">
    <source>
        <dbReference type="Proteomes" id="UP001166286"/>
    </source>
</evidence>
<feature type="transmembrane region" description="Helical" evidence="6">
    <location>
        <begin position="104"/>
        <end position="122"/>
    </location>
</feature>
<keyword evidence="4 6" id="KW-0472">Membrane</keyword>
<keyword evidence="2 6" id="KW-0812">Transmembrane</keyword>
<feature type="transmembrane region" description="Helical" evidence="6">
    <location>
        <begin position="43"/>
        <end position="61"/>
    </location>
</feature>
<dbReference type="AlphaFoldDB" id="A0AA39V6W6"/>
<feature type="region of interest" description="Disordered" evidence="5">
    <location>
        <begin position="299"/>
        <end position="349"/>
    </location>
</feature>
<evidence type="ECO:0000256" key="6">
    <source>
        <dbReference type="SAM" id="Phobius"/>
    </source>
</evidence>
<dbReference type="InterPro" id="IPR007568">
    <property type="entry name" value="RTA1"/>
</dbReference>
<dbReference type="GO" id="GO:0005886">
    <property type="term" value="C:plasma membrane"/>
    <property type="evidence" value="ECO:0007669"/>
    <property type="project" value="TreeGrafter"/>
</dbReference>
<evidence type="ECO:0000256" key="2">
    <source>
        <dbReference type="ARBA" id="ARBA00022692"/>
    </source>
</evidence>
<feature type="transmembrane region" description="Helical" evidence="6">
    <location>
        <begin position="226"/>
        <end position="247"/>
    </location>
</feature>
<name>A0AA39V6W6_9LECA</name>
<dbReference type="GO" id="GO:0000324">
    <property type="term" value="C:fungal-type vacuole"/>
    <property type="evidence" value="ECO:0007669"/>
    <property type="project" value="TreeGrafter"/>
</dbReference>
<evidence type="ECO:0000256" key="5">
    <source>
        <dbReference type="SAM" id="MobiDB-lite"/>
    </source>
</evidence>
<keyword evidence="8" id="KW-1185">Reference proteome</keyword>
<sequence length="349" mass="38686">MPQITGPEPTTLPPTGYSTRNCTYISEACPVEFTIYGFYPNLGASWFFCIFFGIFFGLQFIQGLKWKNWTFMIALTWGCIAECVGYVGRIMLHHNPWSSNAFDIQIVCLIIAPAFIAAGIYLNLKHIVLEIGTSFSRLRPKYYTWIFILCDIFSLVLQGAGGGIAATADNGSTAQQTGNNLMLAGIVFQVFTLLVFAFFVIDYAIRAYQHRATLEPSAHKLMATTRWKLFIGSLTLAFITVFMRCVFRIGEMAKGWGNPVMQDQTDFIVLDSVMITIAVFCLTVFHPGYTFPEMRQHGNNSPVGEFSRADKEMTADIESTPPSLDGANGIKTGESKPKAGEGYFGSQGT</sequence>
<comment type="subcellular location">
    <subcellularLocation>
        <location evidence="1">Membrane</location>
        <topology evidence="1">Multi-pass membrane protein</topology>
    </subcellularLocation>
</comment>
<dbReference type="PANTHER" id="PTHR31465">
    <property type="entry name" value="PROTEIN RTA1-RELATED"/>
    <property type="match status" value="1"/>
</dbReference>
<feature type="transmembrane region" description="Helical" evidence="6">
    <location>
        <begin position="267"/>
        <end position="285"/>
    </location>
</feature>
<dbReference type="Pfam" id="PF04479">
    <property type="entry name" value="RTA1"/>
    <property type="match status" value="1"/>
</dbReference>
<protein>
    <recommendedName>
        <fullName evidence="9">RTA1-domain-containing protein</fullName>
    </recommendedName>
</protein>
<evidence type="ECO:0000313" key="7">
    <source>
        <dbReference type="EMBL" id="KAK0515114.1"/>
    </source>
</evidence>
<evidence type="ECO:0000256" key="3">
    <source>
        <dbReference type="ARBA" id="ARBA00022989"/>
    </source>
</evidence>
<evidence type="ECO:0000256" key="1">
    <source>
        <dbReference type="ARBA" id="ARBA00004141"/>
    </source>
</evidence>